<organism evidence="2 3">
    <name type="scientific">Mollisia scopiformis</name>
    <name type="common">Conifer needle endophyte fungus</name>
    <name type="synonym">Phialocephala scopiformis</name>
    <dbReference type="NCBI Taxonomy" id="149040"/>
    <lineage>
        <taxon>Eukaryota</taxon>
        <taxon>Fungi</taxon>
        <taxon>Dikarya</taxon>
        <taxon>Ascomycota</taxon>
        <taxon>Pezizomycotina</taxon>
        <taxon>Leotiomycetes</taxon>
        <taxon>Helotiales</taxon>
        <taxon>Mollisiaceae</taxon>
        <taxon>Mollisia</taxon>
    </lineage>
</organism>
<dbReference type="AlphaFoldDB" id="A0A194WW96"/>
<dbReference type="InParanoid" id="A0A194WW96"/>
<proteinExistence type="predicted"/>
<reference evidence="2 3" key="1">
    <citation type="submission" date="2015-10" db="EMBL/GenBank/DDBJ databases">
        <title>Full genome of DAOMC 229536 Phialocephala scopiformis, a fungal endophyte of spruce producing the potent anti-insectan compound rugulosin.</title>
        <authorList>
            <consortium name="DOE Joint Genome Institute"/>
            <person name="Walker A.K."/>
            <person name="Frasz S.L."/>
            <person name="Seifert K.A."/>
            <person name="Miller J.D."/>
            <person name="Mondo S.J."/>
            <person name="Labutti K."/>
            <person name="Lipzen A."/>
            <person name="Dockter R."/>
            <person name="Kennedy M."/>
            <person name="Grigoriev I.V."/>
            <person name="Spatafora J.W."/>
        </authorList>
    </citation>
    <scope>NUCLEOTIDE SEQUENCE [LARGE SCALE GENOMIC DNA]</scope>
    <source>
        <strain evidence="2 3">CBS 120377</strain>
    </source>
</reference>
<dbReference type="RefSeq" id="XP_018066596.1">
    <property type="nucleotide sequence ID" value="XM_018205798.1"/>
</dbReference>
<dbReference type="OrthoDB" id="3526284at2759"/>
<evidence type="ECO:0000313" key="2">
    <source>
        <dbReference type="EMBL" id="KUJ12241.1"/>
    </source>
</evidence>
<name>A0A194WW96_MOLSC</name>
<dbReference type="GeneID" id="28815524"/>
<keyword evidence="3" id="KW-1185">Reference proteome</keyword>
<gene>
    <name evidence="2" type="ORF">LY89DRAFT_203008</name>
</gene>
<sequence>MDAKSSSNSSVRYEDYADIEAPPSYNDTISSFPVSSTSSSPSAYYSSQISSQLQTLTTQISSLESQKSLLAHAQDEKILSCLTTHIQTYLSDFASTGLRRGTLILVPASGLKSTNAVPTDYDFKDPEEYDRVVRMRGKEDGSGDGS</sequence>
<evidence type="ECO:0000256" key="1">
    <source>
        <dbReference type="SAM" id="MobiDB-lite"/>
    </source>
</evidence>
<protein>
    <submittedName>
        <fullName evidence="2">Uncharacterized protein</fullName>
    </submittedName>
</protein>
<evidence type="ECO:0000313" key="3">
    <source>
        <dbReference type="Proteomes" id="UP000070700"/>
    </source>
</evidence>
<feature type="region of interest" description="Disordered" evidence="1">
    <location>
        <begin position="21"/>
        <end position="44"/>
    </location>
</feature>
<feature type="compositionally biased region" description="Low complexity" evidence="1">
    <location>
        <begin position="28"/>
        <end position="44"/>
    </location>
</feature>
<accession>A0A194WW96</accession>
<dbReference type="KEGG" id="psco:LY89DRAFT_203008"/>
<dbReference type="Proteomes" id="UP000070700">
    <property type="component" value="Unassembled WGS sequence"/>
</dbReference>
<dbReference type="EMBL" id="KQ947424">
    <property type="protein sequence ID" value="KUJ12241.1"/>
    <property type="molecule type" value="Genomic_DNA"/>
</dbReference>